<organism evidence="7 8">
    <name type="scientific">Ectopseudomonas composti</name>
    <dbReference type="NCBI Taxonomy" id="658457"/>
    <lineage>
        <taxon>Bacteria</taxon>
        <taxon>Pseudomonadati</taxon>
        <taxon>Pseudomonadota</taxon>
        <taxon>Gammaproteobacteria</taxon>
        <taxon>Pseudomonadales</taxon>
        <taxon>Pseudomonadaceae</taxon>
        <taxon>Ectopseudomonas</taxon>
    </lineage>
</organism>
<reference evidence="7 8" key="1">
    <citation type="submission" date="2016-10" db="EMBL/GenBank/DDBJ databases">
        <authorList>
            <person name="de Groot N.N."/>
        </authorList>
    </citation>
    <scope>NUCLEOTIDE SEQUENCE [LARGE SCALE GENOMIC DNA]</scope>
    <source>
        <strain evidence="7 8">CCUG 59231</strain>
    </source>
</reference>
<comment type="subcellular location">
    <subcellularLocation>
        <location evidence="1">Membrane</location>
        <topology evidence="1">Multi-pass membrane protein</topology>
    </subcellularLocation>
</comment>
<feature type="transmembrane region" description="Helical" evidence="5">
    <location>
        <begin position="225"/>
        <end position="243"/>
    </location>
</feature>
<dbReference type="PANTHER" id="PTHR37422:SF13">
    <property type="entry name" value="LIPOPOLYSACCHARIDE BIOSYNTHESIS PROTEIN PA4999-RELATED"/>
    <property type="match status" value="1"/>
</dbReference>
<keyword evidence="4 5" id="KW-0472">Membrane</keyword>
<evidence type="ECO:0000256" key="1">
    <source>
        <dbReference type="ARBA" id="ARBA00004141"/>
    </source>
</evidence>
<dbReference type="GO" id="GO:0016020">
    <property type="term" value="C:membrane"/>
    <property type="evidence" value="ECO:0007669"/>
    <property type="project" value="UniProtKB-SubCell"/>
</dbReference>
<feature type="transmembrane region" description="Helical" evidence="5">
    <location>
        <begin position="331"/>
        <end position="349"/>
    </location>
</feature>
<feature type="transmembrane region" description="Helical" evidence="5">
    <location>
        <begin position="361"/>
        <end position="376"/>
    </location>
</feature>
<dbReference type="OrthoDB" id="8534453at2"/>
<evidence type="ECO:0000256" key="2">
    <source>
        <dbReference type="ARBA" id="ARBA00022692"/>
    </source>
</evidence>
<feature type="transmembrane region" description="Helical" evidence="5">
    <location>
        <begin position="120"/>
        <end position="142"/>
    </location>
</feature>
<feature type="transmembrane region" description="Helical" evidence="5">
    <location>
        <begin position="13"/>
        <end position="31"/>
    </location>
</feature>
<keyword evidence="7" id="KW-0436">Ligase</keyword>
<name>A0A1I5JJF9_9GAMM</name>
<feature type="domain" description="O-antigen ligase-related" evidence="6">
    <location>
        <begin position="189"/>
        <end position="314"/>
    </location>
</feature>
<dbReference type="PANTHER" id="PTHR37422">
    <property type="entry name" value="TEICHURONIC ACID BIOSYNTHESIS PROTEIN TUAE"/>
    <property type="match status" value="1"/>
</dbReference>
<dbReference type="GO" id="GO:0016874">
    <property type="term" value="F:ligase activity"/>
    <property type="evidence" value="ECO:0007669"/>
    <property type="project" value="UniProtKB-KW"/>
</dbReference>
<dbReference type="InterPro" id="IPR007016">
    <property type="entry name" value="O-antigen_ligase-rel_domated"/>
</dbReference>
<keyword evidence="3 5" id="KW-1133">Transmembrane helix</keyword>
<gene>
    <name evidence="7" type="ORF">SAMN05216601_101478</name>
</gene>
<dbReference type="Pfam" id="PF04932">
    <property type="entry name" value="Wzy_C"/>
    <property type="match status" value="1"/>
</dbReference>
<dbReference type="InterPro" id="IPR051533">
    <property type="entry name" value="WaaL-like"/>
</dbReference>
<keyword evidence="2 5" id="KW-0812">Transmembrane</keyword>
<sequence length="393" mass="43643">MWRERIYKGYIDFWLPVALVLFLTGMFWVGERSLYHKLYYLTLALPTLVVVFFSGYHFRGVVREPLFLLFVMFALYVMVSLAWSPGSADYSKLKHPLYICMLLLAVAMLGESNMRRLVQLVGAAGVIAGLAALISIVIYFGNANRAPRLEGLGALYNPLLTSHVYGFFAALWLAALMSSSRLWGGKLALFALLVLLLFLTGSRTPFMALIASVSWLLIMVADRRIVWLALAMGGIAGLGLWIFDSQLLARGLSYRPLIWAETWRQIIPAFWFGHGYDAGIDIVIEGLSRLLADPHNLTLGVIYQTGVIGGGMWLAIYLYSFVSAWRMRGSGLVLVSSTLLVYGFVAGMTEGGSFMSRPKEHWFLIWIPIALHLAVLRKASVGRENKVSAAVGA</sequence>
<dbReference type="AlphaFoldDB" id="A0A1I5JJF9"/>
<feature type="transmembrane region" description="Helical" evidence="5">
    <location>
        <begin position="187"/>
        <end position="218"/>
    </location>
</feature>
<feature type="transmembrane region" description="Helical" evidence="5">
    <location>
        <begin position="154"/>
        <end position="175"/>
    </location>
</feature>
<protein>
    <submittedName>
        <fullName evidence="7">O-antigen ligase</fullName>
    </submittedName>
</protein>
<feature type="transmembrane region" description="Helical" evidence="5">
    <location>
        <begin position="96"/>
        <end position="114"/>
    </location>
</feature>
<evidence type="ECO:0000259" key="6">
    <source>
        <dbReference type="Pfam" id="PF04932"/>
    </source>
</evidence>
<evidence type="ECO:0000313" key="7">
    <source>
        <dbReference type="EMBL" id="SFO72944.1"/>
    </source>
</evidence>
<accession>A0A1I5JJF9</accession>
<feature type="transmembrane region" description="Helical" evidence="5">
    <location>
        <begin position="297"/>
        <end position="319"/>
    </location>
</feature>
<feature type="transmembrane region" description="Helical" evidence="5">
    <location>
        <begin position="38"/>
        <end position="59"/>
    </location>
</feature>
<dbReference type="STRING" id="658457.SAMN05216601_101478"/>
<feature type="transmembrane region" description="Helical" evidence="5">
    <location>
        <begin position="65"/>
        <end position="84"/>
    </location>
</feature>
<evidence type="ECO:0000256" key="3">
    <source>
        <dbReference type="ARBA" id="ARBA00022989"/>
    </source>
</evidence>
<dbReference type="RefSeq" id="WP_074936462.1">
    <property type="nucleotide sequence ID" value="NZ_FOWP01000001.1"/>
</dbReference>
<evidence type="ECO:0000256" key="5">
    <source>
        <dbReference type="SAM" id="Phobius"/>
    </source>
</evidence>
<dbReference type="EMBL" id="FOWP01000001">
    <property type="protein sequence ID" value="SFO72944.1"/>
    <property type="molecule type" value="Genomic_DNA"/>
</dbReference>
<evidence type="ECO:0000256" key="4">
    <source>
        <dbReference type="ARBA" id="ARBA00023136"/>
    </source>
</evidence>
<proteinExistence type="predicted"/>
<evidence type="ECO:0000313" key="8">
    <source>
        <dbReference type="Proteomes" id="UP000182400"/>
    </source>
</evidence>
<dbReference type="Proteomes" id="UP000182400">
    <property type="component" value="Unassembled WGS sequence"/>
</dbReference>